<feature type="transmembrane region" description="Helical" evidence="2">
    <location>
        <begin position="92"/>
        <end position="111"/>
    </location>
</feature>
<keyword evidence="2" id="KW-0472">Membrane</keyword>
<dbReference type="InterPro" id="IPR046704">
    <property type="entry name" value="DUF6777"/>
</dbReference>
<protein>
    <recommendedName>
        <fullName evidence="3">DUF6777 domain-containing protein</fullName>
    </recommendedName>
</protein>
<feature type="compositionally biased region" description="Polar residues" evidence="1">
    <location>
        <begin position="134"/>
        <end position="144"/>
    </location>
</feature>
<feature type="domain" description="DUF6777" evidence="3">
    <location>
        <begin position="160"/>
        <end position="321"/>
    </location>
</feature>
<feature type="compositionally biased region" description="Polar residues" evidence="1">
    <location>
        <begin position="157"/>
        <end position="168"/>
    </location>
</feature>
<feature type="compositionally biased region" description="Gly residues" evidence="1">
    <location>
        <begin position="48"/>
        <end position="63"/>
    </location>
</feature>
<keyword evidence="2" id="KW-0812">Transmembrane</keyword>
<accession>A0A7W7LFS4</accession>
<dbReference type="Pfam" id="PF20568">
    <property type="entry name" value="DUF6777"/>
    <property type="match status" value="1"/>
</dbReference>
<evidence type="ECO:0000259" key="3">
    <source>
        <dbReference type="Pfam" id="PF20568"/>
    </source>
</evidence>
<evidence type="ECO:0000313" key="4">
    <source>
        <dbReference type="EMBL" id="MBB4888896.1"/>
    </source>
</evidence>
<feature type="compositionally biased region" description="Low complexity" evidence="1">
    <location>
        <begin position="341"/>
        <end position="373"/>
    </location>
</feature>
<keyword evidence="5" id="KW-1185">Reference proteome</keyword>
<feature type="compositionally biased region" description="Polar residues" evidence="1">
    <location>
        <begin position="1"/>
        <end position="10"/>
    </location>
</feature>
<feature type="region of interest" description="Disordered" evidence="1">
    <location>
        <begin position="322"/>
        <end position="385"/>
    </location>
</feature>
<evidence type="ECO:0000256" key="2">
    <source>
        <dbReference type="SAM" id="Phobius"/>
    </source>
</evidence>
<organism evidence="4 5">
    <name type="scientific">Streptomyces netropsis</name>
    <name type="common">Streptoverticillium netropsis</name>
    <dbReference type="NCBI Taxonomy" id="55404"/>
    <lineage>
        <taxon>Bacteria</taxon>
        <taxon>Bacillati</taxon>
        <taxon>Actinomycetota</taxon>
        <taxon>Actinomycetes</taxon>
        <taxon>Kitasatosporales</taxon>
        <taxon>Streptomycetaceae</taxon>
        <taxon>Streptomyces</taxon>
    </lineage>
</organism>
<comment type="caution">
    <text evidence="4">The sequence shown here is derived from an EMBL/GenBank/DDBJ whole genome shotgun (WGS) entry which is preliminary data.</text>
</comment>
<proteinExistence type="predicted"/>
<name>A0A7W7LFS4_STRNE</name>
<evidence type="ECO:0000313" key="5">
    <source>
        <dbReference type="Proteomes" id="UP000556436"/>
    </source>
</evidence>
<feature type="compositionally biased region" description="Low complexity" evidence="1">
    <location>
        <begin position="18"/>
        <end position="32"/>
    </location>
</feature>
<gene>
    <name evidence="4" type="ORF">FHS38_004971</name>
</gene>
<feature type="region of interest" description="Disordered" evidence="1">
    <location>
        <begin position="1"/>
        <end position="85"/>
    </location>
</feature>
<dbReference type="AlphaFoldDB" id="A0A7W7LFS4"/>
<feature type="region of interest" description="Disordered" evidence="1">
    <location>
        <begin position="127"/>
        <end position="168"/>
    </location>
</feature>
<dbReference type="RefSeq" id="WP_184736868.1">
    <property type="nucleotide sequence ID" value="NZ_BMRW01000002.1"/>
</dbReference>
<dbReference type="EMBL" id="JACHJG010000011">
    <property type="protein sequence ID" value="MBB4888896.1"/>
    <property type="molecule type" value="Genomic_DNA"/>
</dbReference>
<dbReference type="Proteomes" id="UP000556436">
    <property type="component" value="Unassembled WGS sequence"/>
</dbReference>
<sequence length="385" mass="39225">MTSEPPSGNRPTGPPSGPLSGQGSEPGSSGPSHRPTEPGRPAAPPPGGSGGGYGPSGPSGPSGPGQPPGPPPGERGGTGGGRPPWWRSAPRVALVAGALVTVIALGIFFFARQGGGGGEVFLQAASAEGPDPYSKSTAKQSDTGGSKPPDPPAGGRTQPTLSGSTQGLYGGTQNVAACDVEKQIRYLTENQDKGRAWAQAAGIEQSRIPEYLRGLTPVQLRYDTRVTNYGYRDGAPTSRQDVLQAGTAVMVDDRGVPRVRCACGNPLKEPVAIKGDVKTKGQTWPSYQEKKSVVVQRSTTIINIFLIYDPRTGEWIKRYRGDSTATDDQPAPQPGGGGSPGTSSDYGSDTPSSGESEPAPGSSPPTDGTTSGPATGGPPSEGPAY</sequence>
<keyword evidence="2" id="KW-1133">Transmembrane helix</keyword>
<evidence type="ECO:0000256" key="1">
    <source>
        <dbReference type="SAM" id="MobiDB-lite"/>
    </source>
</evidence>
<feature type="compositionally biased region" description="Pro residues" evidence="1">
    <location>
        <begin position="64"/>
        <end position="73"/>
    </location>
</feature>
<reference evidence="4 5" key="1">
    <citation type="submission" date="2020-08" db="EMBL/GenBank/DDBJ databases">
        <title>Genomic Encyclopedia of Type Strains, Phase III (KMG-III): the genomes of soil and plant-associated and newly described type strains.</title>
        <authorList>
            <person name="Whitman W."/>
        </authorList>
    </citation>
    <scope>NUCLEOTIDE SEQUENCE [LARGE SCALE GENOMIC DNA]</scope>
    <source>
        <strain evidence="4 5">CECT 3265</strain>
    </source>
</reference>